<proteinExistence type="predicted"/>
<organism evidence="2 3">
    <name type="scientific">Polytolypa hystricis (strain UAMH7299)</name>
    <dbReference type="NCBI Taxonomy" id="1447883"/>
    <lineage>
        <taxon>Eukaryota</taxon>
        <taxon>Fungi</taxon>
        <taxon>Dikarya</taxon>
        <taxon>Ascomycota</taxon>
        <taxon>Pezizomycotina</taxon>
        <taxon>Eurotiomycetes</taxon>
        <taxon>Eurotiomycetidae</taxon>
        <taxon>Onygenales</taxon>
        <taxon>Onygenales incertae sedis</taxon>
        <taxon>Polytolypa</taxon>
    </lineage>
</organism>
<feature type="compositionally biased region" description="Polar residues" evidence="1">
    <location>
        <begin position="168"/>
        <end position="179"/>
    </location>
</feature>
<sequence>MARNVPIAPNVQNDSSHAHQVPGRIWSKWYPEDNTRIIKLRQTGMKWDEIGNSLSPPRSAGCCRTRHNYLEKPDAWDDKRKVEVAILYDRLKPEMWAIIAEEVAIPWRAAERIHWQLQVEAMATPDRKALLSLQPAEKPPQVSNLRSLQLPPIRQIDIGFPEYGSEPPNYTESSHQPQRQFCGKLDNSTAAG</sequence>
<evidence type="ECO:0000313" key="2">
    <source>
        <dbReference type="EMBL" id="PGG95248.1"/>
    </source>
</evidence>
<comment type="caution">
    <text evidence="2">The sequence shown here is derived from an EMBL/GenBank/DDBJ whole genome shotgun (WGS) entry which is preliminary data.</text>
</comment>
<dbReference type="Proteomes" id="UP000224634">
    <property type="component" value="Unassembled WGS sequence"/>
</dbReference>
<dbReference type="AlphaFoldDB" id="A0A2B7WF88"/>
<dbReference type="OrthoDB" id="5371386at2759"/>
<keyword evidence="3" id="KW-1185">Reference proteome</keyword>
<evidence type="ECO:0008006" key="4">
    <source>
        <dbReference type="Google" id="ProtNLM"/>
    </source>
</evidence>
<feature type="region of interest" description="Disordered" evidence="1">
    <location>
        <begin position="161"/>
        <end position="192"/>
    </location>
</feature>
<reference evidence="2 3" key="1">
    <citation type="submission" date="2017-10" db="EMBL/GenBank/DDBJ databases">
        <title>Comparative genomics in systemic dimorphic fungi from Ajellomycetaceae.</title>
        <authorList>
            <person name="Munoz J.F."/>
            <person name="Mcewen J.G."/>
            <person name="Clay O.K."/>
            <person name="Cuomo C.A."/>
        </authorList>
    </citation>
    <scope>NUCLEOTIDE SEQUENCE [LARGE SCALE GENOMIC DNA]</scope>
    <source>
        <strain evidence="2 3">UAMH7299</strain>
    </source>
</reference>
<name>A0A2B7WF88_POLH7</name>
<gene>
    <name evidence="2" type="ORF">AJ80_09995</name>
</gene>
<accession>A0A2B7WF88</accession>
<dbReference type="EMBL" id="PDNA01000469">
    <property type="protein sequence ID" value="PGG95248.1"/>
    <property type="molecule type" value="Genomic_DNA"/>
</dbReference>
<protein>
    <recommendedName>
        <fullName evidence="4">Myb-like domain-containing protein</fullName>
    </recommendedName>
</protein>
<evidence type="ECO:0000313" key="3">
    <source>
        <dbReference type="Proteomes" id="UP000224634"/>
    </source>
</evidence>
<evidence type="ECO:0000256" key="1">
    <source>
        <dbReference type="SAM" id="MobiDB-lite"/>
    </source>
</evidence>